<dbReference type="PANTHER" id="PTHR36154:SF1">
    <property type="entry name" value="DNA-BINDING TRANSCRIPTIONAL ACTIVATOR ALPA"/>
    <property type="match status" value="1"/>
</dbReference>
<keyword evidence="3" id="KW-1185">Reference proteome</keyword>
<feature type="region of interest" description="Disordered" evidence="1">
    <location>
        <begin position="1"/>
        <end position="34"/>
    </location>
</feature>
<accession>A0ABX7MCX0</accession>
<dbReference type="PANTHER" id="PTHR36154">
    <property type="entry name" value="DNA-BINDING TRANSCRIPTIONAL ACTIVATOR ALPA"/>
    <property type="match status" value="1"/>
</dbReference>
<sequence length="95" mass="10422">MLIKRDGLTASAPPGLAEAPDNPNAQRPAAGDRSPERFIRVGEVQGLVPVSRTTLYQWIKDGYFPKPVPLGGGRVAWLLSEVHTWMATRVAERQT</sequence>
<organism evidence="2 3">
    <name type="scientific">Niveibacterium microcysteis</name>
    <dbReference type="NCBI Taxonomy" id="2811415"/>
    <lineage>
        <taxon>Bacteria</taxon>
        <taxon>Pseudomonadati</taxon>
        <taxon>Pseudomonadota</taxon>
        <taxon>Betaproteobacteria</taxon>
        <taxon>Rhodocyclales</taxon>
        <taxon>Rhodocyclaceae</taxon>
        <taxon>Niveibacterium</taxon>
    </lineage>
</organism>
<gene>
    <name evidence="2" type="ORF">JY500_08810</name>
</gene>
<protein>
    <submittedName>
        <fullName evidence="2">AlpA family transcriptional regulator</fullName>
    </submittedName>
</protein>
<evidence type="ECO:0000256" key="1">
    <source>
        <dbReference type="SAM" id="MobiDB-lite"/>
    </source>
</evidence>
<dbReference type="Pfam" id="PF05930">
    <property type="entry name" value="Phage_AlpA"/>
    <property type="match status" value="1"/>
</dbReference>
<dbReference type="InterPro" id="IPR010260">
    <property type="entry name" value="AlpA"/>
</dbReference>
<dbReference type="Proteomes" id="UP000663570">
    <property type="component" value="Chromosome"/>
</dbReference>
<dbReference type="Gene3D" id="1.10.238.160">
    <property type="match status" value="1"/>
</dbReference>
<dbReference type="SUPFAM" id="SSF46955">
    <property type="entry name" value="Putative DNA-binding domain"/>
    <property type="match status" value="1"/>
</dbReference>
<dbReference type="InterPro" id="IPR052931">
    <property type="entry name" value="Prophage_regulatory_activator"/>
</dbReference>
<reference evidence="2 3" key="1">
    <citation type="submission" date="2021-02" db="EMBL/GenBank/DDBJ databases">
        <title>Niveibacterium changnyeongensis HC41.</title>
        <authorList>
            <person name="Kang M."/>
        </authorList>
    </citation>
    <scope>NUCLEOTIDE SEQUENCE [LARGE SCALE GENOMIC DNA]</scope>
    <source>
        <strain evidence="2 3">HC41</strain>
    </source>
</reference>
<dbReference type="RefSeq" id="WP_206256089.1">
    <property type="nucleotide sequence ID" value="NZ_CP071060.1"/>
</dbReference>
<evidence type="ECO:0000313" key="2">
    <source>
        <dbReference type="EMBL" id="QSI78688.1"/>
    </source>
</evidence>
<name>A0ABX7MCX0_9RHOO</name>
<dbReference type="EMBL" id="CP071060">
    <property type="protein sequence ID" value="QSI78688.1"/>
    <property type="molecule type" value="Genomic_DNA"/>
</dbReference>
<evidence type="ECO:0000313" key="3">
    <source>
        <dbReference type="Proteomes" id="UP000663570"/>
    </source>
</evidence>
<proteinExistence type="predicted"/>
<dbReference type="InterPro" id="IPR009061">
    <property type="entry name" value="DNA-bd_dom_put_sf"/>
</dbReference>